<organism evidence="1 2">
    <name type="scientific">Streptomyces citrinus</name>
    <dbReference type="NCBI Taxonomy" id="3118173"/>
    <lineage>
        <taxon>Bacteria</taxon>
        <taxon>Bacillati</taxon>
        <taxon>Actinomycetota</taxon>
        <taxon>Actinomycetes</taxon>
        <taxon>Kitasatosporales</taxon>
        <taxon>Streptomycetaceae</taxon>
        <taxon>Streptomyces</taxon>
    </lineage>
</organism>
<sequence length="229" mass="25658">MSSHHRATPQWIIKGVVDDTDTCECCGRTNLKRVVALMPLDADGNEEGDVSYYGTSCAATALRWTHTRVANTARAANARANSRDEWARSAISRYARWEFATVREQAAAWFSCNAHDSGPASERIYKLLADARAQLADTTLGPARPHSMGDFRPFLVISGRDERVLLSLPVPADEAEREELHRAARRRFGRPGHRPSTLYALSGEAAKDVFYANRNLERYHQHRPNFGAY</sequence>
<dbReference type="EMBL" id="CP146023">
    <property type="protein sequence ID" value="WWQ69621.1"/>
    <property type="molecule type" value="Genomic_DNA"/>
</dbReference>
<keyword evidence="1" id="KW-0614">Plasmid</keyword>
<protein>
    <submittedName>
        <fullName evidence="1">Uncharacterized protein</fullName>
    </submittedName>
</protein>
<accession>A0ACD5AQU3</accession>
<keyword evidence="2" id="KW-1185">Reference proteome</keyword>
<evidence type="ECO:0000313" key="1">
    <source>
        <dbReference type="EMBL" id="WWQ69621.1"/>
    </source>
</evidence>
<reference evidence="1" key="1">
    <citation type="journal article" date="2025" name="Int. J. Syst. Evol. Microbiol.">
        <title>Streptomyces citrinus sp. nov., with yellow diffusible pigment.</title>
        <authorList>
            <person name="He Y."/>
            <person name="Yang E."/>
            <person name="Xu J."/>
            <person name="Sun Y."/>
            <person name="Sun L."/>
        </authorList>
    </citation>
    <scope>NUCLEOTIDE SEQUENCE</scope>
    <source>
        <strain evidence="1">Q6</strain>
    </source>
</reference>
<dbReference type="Proteomes" id="UP001432251">
    <property type="component" value="Plasmid p1"/>
</dbReference>
<proteinExistence type="predicted"/>
<evidence type="ECO:0000313" key="2">
    <source>
        <dbReference type="Proteomes" id="UP001432251"/>
    </source>
</evidence>
<geneLocation type="plasmid" evidence="1 2">
    <name>p1</name>
</geneLocation>
<name>A0ACD5AQU3_9ACTN</name>
<gene>
    <name evidence="1" type="ORF">V2W30_41405</name>
</gene>